<evidence type="ECO:0000313" key="4">
    <source>
        <dbReference type="Proteomes" id="UP000321776"/>
    </source>
</evidence>
<organism evidence="3 4">
    <name type="scientific">Paraburkholderia azotifigens</name>
    <dbReference type="NCBI Taxonomy" id="2057004"/>
    <lineage>
        <taxon>Bacteria</taxon>
        <taxon>Pseudomonadati</taxon>
        <taxon>Pseudomonadota</taxon>
        <taxon>Betaproteobacteria</taxon>
        <taxon>Burkholderiales</taxon>
        <taxon>Burkholderiaceae</taxon>
        <taxon>Paraburkholderia</taxon>
    </lineage>
</organism>
<evidence type="ECO:0000259" key="2">
    <source>
        <dbReference type="PROSITE" id="PS50885"/>
    </source>
</evidence>
<sequence>MEVEERANRIADLFGQSLAQPLWNVDREAIVRQIKALAPNPEVVRFTVTATRYGVLADASNAPQPPPPETIVRLRPIGFTPQGDAPREQIGEVRVVLTKAVTERNFAVARTAVLATLALMLAVLYIATFLLIRHLVRGPIGRQEDMVDRMASGDLDARCMVESSDELGRLATRVNVMAERLGDSTASLRESERKFRSIIENSLEGIFVLDRFHLALTNQL</sequence>
<dbReference type="Pfam" id="PF00672">
    <property type="entry name" value="HAMP"/>
    <property type="match status" value="1"/>
</dbReference>
<name>A0A5C6W015_9BURK</name>
<dbReference type="SMART" id="SM00304">
    <property type="entry name" value="HAMP"/>
    <property type="match status" value="1"/>
</dbReference>
<dbReference type="Gene3D" id="6.10.340.10">
    <property type="match status" value="1"/>
</dbReference>
<dbReference type="SUPFAM" id="SSF158472">
    <property type="entry name" value="HAMP domain-like"/>
    <property type="match status" value="1"/>
</dbReference>
<dbReference type="PROSITE" id="PS50885">
    <property type="entry name" value="HAMP"/>
    <property type="match status" value="1"/>
</dbReference>
<evidence type="ECO:0000256" key="1">
    <source>
        <dbReference type="SAM" id="Phobius"/>
    </source>
</evidence>
<feature type="transmembrane region" description="Helical" evidence="1">
    <location>
        <begin position="112"/>
        <end position="132"/>
    </location>
</feature>
<keyword evidence="1" id="KW-1133">Transmembrane helix</keyword>
<keyword evidence="1" id="KW-0472">Membrane</keyword>
<feature type="domain" description="HAMP" evidence="2">
    <location>
        <begin position="134"/>
        <end position="186"/>
    </location>
</feature>
<dbReference type="Proteomes" id="UP000321776">
    <property type="component" value="Unassembled WGS sequence"/>
</dbReference>
<comment type="caution">
    <text evidence="3">The sequence shown here is derived from an EMBL/GenBank/DDBJ whole genome shotgun (WGS) entry which is preliminary data.</text>
</comment>
<dbReference type="EMBL" id="VOQS01000001">
    <property type="protein sequence ID" value="TXC89095.1"/>
    <property type="molecule type" value="Genomic_DNA"/>
</dbReference>
<accession>A0A5C6W015</accession>
<keyword evidence="1" id="KW-0812">Transmembrane</keyword>
<dbReference type="AlphaFoldDB" id="A0A5C6W015"/>
<gene>
    <name evidence="3" type="ORF">FRZ40_03450</name>
</gene>
<dbReference type="GO" id="GO:0007165">
    <property type="term" value="P:signal transduction"/>
    <property type="evidence" value="ECO:0007669"/>
    <property type="project" value="InterPro"/>
</dbReference>
<proteinExistence type="predicted"/>
<dbReference type="CDD" id="cd06225">
    <property type="entry name" value="HAMP"/>
    <property type="match status" value="1"/>
</dbReference>
<dbReference type="InterPro" id="IPR003660">
    <property type="entry name" value="HAMP_dom"/>
</dbReference>
<dbReference type="GO" id="GO:0016020">
    <property type="term" value="C:membrane"/>
    <property type="evidence" value="ECO:0007669"/>
    <property type="project" value="InterPro"/>
</dbReference>
<evidence type="ECO:0000313" key="3">
    <source>
        <dbReference type="EMBL" id="TXC89095.1"/>
    </source>
</evidence>
<protein>
    <submittedName>
        <fullName evidence="3">HAMP domain-containing protein</fullName>
    </submittedName>
</protein>
<reference evidence="3 4" key="1">
    <citation type="journal article" date="2018" name="Int. J. Syst. Evol. Microbiol.">
        <title>Paraburkholderia azotifigens sp. nov., a nitrogen-fixing bacterium isolated from paddy soil.</title>
        <authorList>
            <person name="Choi G.M."/>
            <person name="Im W.T."/>
        </authorList>
    </citation>
    <scope>NUCLEOTIDE SEQUENCE [LARGE SCALE GENOMIC DNA]</scope>
    <source>
        <strain evidence="3 4">NF 2-5-3</strain>
    </source>
</reference>